<sequence length="208" mass="21350">MSFRRATTKRRFAPAVAAVAALALALTGCGDDGGDGAAEPRSERSAEPSAPAGSPSSEDKGEQQMDTAAAANVDPNAKLAEARGLDGLTLVVNQVKRDSGGFVTVQGVIKNEGTQSANTTAWAGSETALLAANPNSVAGATLVDKVGKKRYYILRDTENRCLCTTGIPPLMAGKSTSVFMQFPAPPAGTTEVDFTLPTFATTSLKISG</sequence>
<evidence type="ECO:0000313" key="6">
    <source>
        <dbReference type="Proteomes" id="UP001058236"/>
    </source>
</evidence>
<dbReference type="EMBL" id="CP101397">
    <property type="protein sequence ID" value="UTR78015.1"/>
    <property type="molecule type" value="Genomic_DNA"/>
</dbReference>
<feature type="region of interest" description="Disordered" evidence="1">
    <location>
        <begin position="31"/>
        <end position="75"/>
    </location>
</feature>
<dbReference type="Proteomes" id="UP001058236">
    <property type="component" value="Chromosome"/>
</dbReference>
<accession>A0AAD0Q8E0</accession>
<dbReference type="RefSeq" id="WP_093753637.1">
    <property type="nucleotide sequence ID" value="NZ_CP030930.1"/>
</dbReference>
<protein>
    <recommendedName>
        <fullName evidence="7">Secreted protein</fullName>
    </recommendedName>
</protein>
<feature type="chain" id="PRO_5042037259" description="Secreted protein" evidence="2">
    <location>
        <begin position="26"/>
        <end position="208"/>
    </location>
</feature>
<reference evidence="4" key="2">
    <citation type="submission" date="2022-07" db="EMBL/GenBank/DDBJ databases">
        <title>Genomic of Streptomyces cavourensis F2.</title>
        <authorList>
            <person name="Hu S."/>
            <person name="Liang W."/>
        </authorList>
    </citation>
    <scope>NUCLEOTIDE SEQUENCE</scope>
    <source>
        <strain evidence="4">F2</strain>
    </source>
</reference>
<reference evidence="3 5" key="1">
    <citation type="submission" date="2018-07" db="EMBL/GenBank/DDBJ databases">
        <title>Complete genome sequence of soil actinomycete Streptomyces cavourensis tj430.</title>
        <authorList>
            <person name="Wang P."/>
            <person name="Huang Y."/>
        </authorList>
    </citation>
    <scope>NUCLEOTIDE SEQUENCE [LARGE SCALE GENOMIC DNA]</scope>
    <source>
        <strain evidence="3 5">TJ430</strain>
    </source>
</reference>
<evidence type="ECO:0000256" key="2">
    <source>
        <dbReference type="SAM" id="SignalP"/>
    </source>
</evidence>
<evidence type="ECO:0008006" key="7">
    <source>
        <dbReference type="Google" id="ProtNLM"/>
    </source>
</evidence>
<keyword evidence="2" id="KW-0732">Signal</keyword>
<dbReference type="Proteomes" id="UP000253779">
    <property type="component" value="Chromosome"/>
</dbReference>
<evidence type="ECO:0000256" key="1">
    <source>
        <dbReference type="SAM" id="MobiDB-lite"/>
    </source>
</evidence>
<dbReference type="PROSITE" id="PS51257">
    <property type="entry name" value="PROKAR_LIPOPROTEIN"/>
    <property type="match status" value="1"/>
</dbReference>
<keyword evidence="6" id="KW-1185">Reference proteome</keyword>
<feature type="compositionally biased region" description="Low complexity" evidence="1">
    <location>
        <begin position="47"/>
        <end position="56"/>
    </location>
</feature>
<dbReference type="AlphaFoldDB" id="A0AAD0Q8E0"/>
<feature type="signal peptide" evidence="2">
    <location>
        <begin position="1"/>
        <end position="25"/>
    </location>
</feature>
<organism evidence="3 5">
    <name type="scientific">Streptomyces cavourensis</name>
    <dbReference type="NCBI Taxonomy" id="67258"/>
    <lineage>
        <taxon>Bacteria</taxon>
        <taxon>Bacillati</taxon>
        <taxon>Actinomycetota</taxon>
        <taxon>Actinomycetes</taxon>
        <taxon>Kitasatosporales</taxon>
        <taxon>Streptomycetaceae</taxon>
        <taxon>Streptomyces</taxon>
    </lineage>
</organism>
<evidence type="ECO:0000313" key="5">
    <source>
        <dbReference type="Proteomes" id="UP000253779"/>
    </source>
</evidence>
<proteinExistence type="predicted"/>
<name>A0AAD0Q8E0_9ACTN</name>
<dbReference type="EMBL" id="CP030930">
    <property type="protein sequence ID" value="AXI73689.1"/>
    <property type="molecule type" value="Genomic_DNA"/>
</dbReference>
<evidence type="ECO:0000313" key="3">
    <source>
        <dbReference type="EMBL" id="AXI73689.1"/>
    </source>
</evidence>
<gene>
    <name evidence="3" type="ORF">DTW94_22315</name>
    <name evidence="4" type="ORF">NLU04_05920</name>
</gene>
<evidence type="ECO:0000313" key="4">
    <source>
        <dbReference type="EMBL" id="UTR78015.1"/>
    </source>
</evidence>